<feature type="compositionally biased region" description="Polar residues" evidence="1">
    <location>
        <begin position="131"/>
        <end position="143"/>
    </location>
</feature>
<evidence type="ECO:0000256" key="2">
    <source>
        <dbReference type="SAM" id="Phobius"/>
    </source>
</evidence>
<dbReference type="RefSeq" id="WP_202103976.1">
    <property type="nucleotide sequence ID" value="NZ_JAERTY010000009.1"/>
</dbReference>
<reference evidence="3 4" key="1">
    <citation type="submission" date="2021-01" db="EMBL/GenBank/DDBJ databases">
        <title>C459-1 draft genome sequence.</title>
        <authorList>
            <person name="Zhang X.-F."/>
        </authorList>
    </citation>
    <scope>NUCLEOTIDE SEQUENCE [LARGE SCALE GENOMIC DNA]</scope>
    <source>
        <strain evidence="4">C459-1</strain>
    </source>
</reference>
<proteinExistence type="predicted"/>
<gene>
    <name evidence="3" type="ORF">JKG61_16085</name>
</gene>
<name>A0ABS1R7L8_9SPHI</name>
<keyword evidence="2" id="KW-0812">Transmembrane</keyword>
<comment type="caution">
    <text evidence="3">The sequence shown here is derived from an EMBL/GenBank/DDBJ whole genome shotgun (WGS) entry which is preliminary data.</text>
</comment>
<feature type="transmembrane region" description="Helical" evidence="2">
    <location>
        <begin position="48"/>
        <end position="67"/>
    </location>
</feature>
<evidence type="ECO:0000313" key="3">
    <source>
        <dbReference type="EMBL" id="MBL1410275.1"/>
    </source>
</evidence>
<keyword evidence="2" id="KW-1133">Transmembrane helix</keyword>
<organism evidence="3 4">
    <name type="scientific">Sphingobacterium faecale</name>
    <dbReference type="NCBI Taxonomy" id="2803775"/>
    <lineage>
        <taxon>Bacteria</taxon>
        <taxon>Pseudomonadati</taxon>
        <taxon>Bacteroidota</taxon>
        <taxon>Sphingobacteriia</taxon>
        <taxon>Sphingobacteriales</taxon>
        <taxon>Sphingobacteriaceae</taxon>
        <taxon>Sphingobacterium</taxon>
    </lineage>
</organism>
<evidence type="ECO:0000313" key="4">
    <source>
        <dbReference type="Proteomes" id="UP000625283"/>
    </source>
</evidence>
<feature type="compositionally biased region" description="Basic and acidic residues" evidence="1">
    <location>
        <begin position="144"/>
        <end position="156"/>
    </location>
</feature>
<protein>
    <submittedName>
        <fullName evidence="3">Phage holin family protein</fullName>
    </submittedName>
</protein>
<dbReference type="EMBL" id="JAERTY010000009">
    <property type="protein sequence ID" value="MBL1410275.1"/>
    <property type="molecule type" value="Genomic_DNA"/>
</dbReference>
<keyword evidence="2" id="KW-0472">Membrane</keyword>
<feature type="region of interest" description="Disordered" evidence="1">
    <location>
        <begin position="125"/>
        <end position="156"/>
    </location>
</feature>
<evidence type="ECO:0000256" key="1">
    <source>
        <dbReference type="SAM" id="MobiDB-lite"/>
    </source>
</evidence>
<sequence>MSDQKFSFSGSFQKAKEYVDTQVELLKLKAIARGGRLIGTLVLDATKLLLTLIVIFFFSLALGFFLGELLGSYALGFLVTGGVFLVILLIIRAFEPKLEAKFMDLTIRRVLGKWQEDEALFEETQHRQAPYSETSAFEGQNNHSENKTTQENEIKN</sequence>
<dbReference type="Proteomes" id="UP000625283">
    <property type="component" value="Unassembled WGS sequence"/>
</dbReference>
<keyword evidence="4" id="KW-1185">Reference proteome</keyword>
<accession>A0ABS1R7L8</accession>
<feature type="transmembrane region" description="Helical" evidence="2">
    <location>
        <begin position="73"/>
        <end position="94"/>
    </location>
</feature>